<dbReference type="EMBL" id="FNDT01000014">
    <property type="protein sequence ID" value="SDI57248.1"/>
    <property type="molecule type" value="Genomic_DNA"/>
</dbReference>
<evidence type="ECO:0000313" key="3">
    <source>
        <dbReference type="EMBL" id="SDI57248.1"/>
    </source>
</evidence>
<feature type="transmembrane region" description="Helical" evidence="2">
    <location>
        <begin position="90"/>
        <end position="111"/>
    </location>
</feature>
<protein>
    <submittedName>
        <fullName evidence="3">Uncharacterized protein</fullName>
    </submittedName>
</protein>
<gene>
    <name evidence="3" type="ORF">SAMN04488693_11463</name>
</gene>
<evidence type="ECO:0000313" key="4">
    <source>
        <dbReference type="Proteomes" id="UP000199258"/>
    </source>
</evidence>
<evidence type="ECO:0000256" key="1">
    <source>
        <dbReference type="SAM" id="MobiDB-lite"/>
    </source>
</evidence>
<feature type="region of interest" description="Disordered" evidence="1">
    <location>
        <begin position="1"/>
        <end position="26"/>
    </location>
</feature>
<keyword evidence="2" id="KW-0472">Membrane</keyword>
<accession>A0A1G8LNH4</accession>
<name>A0A1G8LNH4_9MICC</name>
<proteinExistence type="predicted"/>
<dbReference type="STRING" id="335973.SAMN04488693_11463"/>
<dbReference type="RefSeq" id="WP_026545619.1">
    <property type="nucleotide sequence ID" value="NZ_FNDT01000014.1"/>
</dbReference>
<dbReference type="AlphaFoldDB" id="A0A1G8LNH4"/>
<feature type="transmembrane region" description="Helical" evidence="2">
    <location>
        <begin position="57"/>
        <end position="78"/>
    </location>
</feature>
<evidence type="ECO:0000256" key="2">
    <source>
        <dbReference type="SAM" id="Phobius"/>
    </source>
</evidence>
<dbReference type="OrthoDB" id="4952807at2"/>
<dbReference type="Proteomes" id="UP000199258">
    <property type="component" value="Unassembled WGS sequence"/>
</dbReference>
<feature type="transmembrane region" description="Helical" evidence="2">
    <location>
        <begin position="33"/>
        <end position="51"/>
    </location>
</feature>
<keyword evidence="4" id="KW-1185">Reference proteome</keyword>
<reference evidence="3 4" key="1">
    <citation type="submission" date="2016-10" db="EMBL/GenBank/DDBJ databases">
        <authorList>
            <person name="de Groot N.N."/>
        </authorList>
    </citation>
    <scope>NUCLEOTIDE SEQUENCE [LARGE SCALE GENOMIC DNA]</scope>
    <source>
        <strain evidence="3 4">NP_1H</strain>
    </source>
</reference>
<keyword evidence="2" id="KW-1133">Transmembrane helix</keyword>
<keyword evidence="2" id="KW-0812">Transmembrane</keyword>
<sequence>MNTPAPSGPAARPGKPSGHTPQPSEKEIAATRTLLRVFMLLLLGALLGSSFPLPWKVLGLVFSLAALTVGILALVSLVRQKAPAMLRISTTVGLVASLFLTLGTGAAILLWPITERYEQCMATALTSKAQRQCEEDLRNLGGLLETRSVAPQEIPWSTS</sequence>
<organism evidence="3 4">
    <name type="scientific">Arthrobacter subterraneus</name>
    <dbReference type="NCBI Taxonomy" id="335973"/>
    <lineage>
        <taxon>Bacteria</taxon>
        <taxon>Bacillati</taxon>
        <taxon>Actinomycetota</taxon>
        <taxon>Actinomycetes</taxon>
        <taxon>Micrococcales</taxon>
        <taxon>Micrococcaceae</taxon>
        <taxon>Arthrobacter</taxon>
    </lineage>
</organism>